<evidence type="ECO:0000313" key="1">
    <source>
        <dbReference type="EMBL" id="CCB52040.1"/>
    </source>
</evidence>
<reference evidence="2" key="1">
    <citation type="journal article" date="2007" name="Nature">
        <title>The grapevine genome sequence suggests ancestral hexaploidization in major angiosperm phyla.</title>
        <authorList>
            <consortium name="The French-Italian Public Consortium for Grapevine Genome Characterization."/>
            <person name="Jaillon O."/>
            <person name="Aury J.-M."/>
            <person name="Noel B."/>
            <person name="Policriti A."/>
            <person name="Clepet C."/>
            <person name="Casagrande A."/>
            <person name="Choisne N."/>
            <person name="Aubourg S."/>
            <person name="Vitulo N."/>
            <person name="Jubin C."/>
            <person name="Vezzi A."/>
            <person name="Legeai F."/>
            <person name="Hugueney P."/>
            <person name="Dasilva C."/>
            <person name="Horner D."/>
            <person name="Mica E."/>
            <person name="Jublot D."/>
            <person name="Poulain J."/>
            <person name="Bruyere C."/>
            <person name="Billault A."/>
            <person name="Segurens B."/>
            <person name="Gouyvenoux M."/>
            <person name="Ugarte E."/>
            <person name="Cattonaro F."/>
            <person name="Anthouard V."/>
            <person name="Vico V."/>
            <person name="Del Fabbro C."/>
            <person name="Alaux M."/>
            <person name="Di Gaspero G."/>
            <person name="Dumas V."/>
            <person name="Felice N."/>
            <person name="Paillard S."/>
            <person name="Juman I."/>
            <person name="Moroldo M."/>
            <person name="Scalabrin S."/>
            <person name="Canaguier A."/>
            <person name="Le Clainche I."/>
            <person name="Malacrida G."/>
            <person name="Durand E."/>
            <person name="Pesole G."/>
            <person name="Laucou V."/>
            <person name="Chatelet P."/>
            <person name="Merdinoglu D."/>
            <person name="Delledonne M."/>
            <person name="Pezzotti M."/>
            <person name="Lecharny A."/>
            <person name="Scarpelli C."/>
            <person name="Artiguenave F."/>
            <person name="Pe M.E."/>
            <person name="Valle G."/>
            <person name="Morgante M."/>
            <person name="Caboche M."/>
            <person name="Adam-Blondon A.-F."/>
            <person name="Weissenbach J."/>
            <person name="Quetier F."/>
            <person name="Wincker P."/>
        </authorList>
    </citation>
    <scope>NUCLEOTIDE SEQUENCE [LARGE SCALE GENOMIC DNA]</scope>
    <source>
        <strain evidence="2">cv. Pinot noir / PN40024</strain>
    </source>
</reference>
<dbReference type="HOGENOM" id="CLU_3128156_0_0_1"/>
<dbReference type="AlphaFoldDB" id="F6HIJ4"/>
<dbReference type="EMBL" id="FN595765">
    <property type="protein sequence ID" value="CCB52040.1"/>
    <property type="molecule type" value="Genomic_DNA"/>
</dbReference>
<gene>
    <name evidence="1" type="ordered locus">VIT_12s0059g02240</name>
</gene>
<organism evidence="1 2">
    <name type="scientific">Vitis vinifera</name>
    <name type="common">Grape</name>
    <dbReference type="NCBI Taxonomy" id="29760"/>
    <lineage>
        <taxon>Eukaryota</taxon>
        <taxon>Viridiplantae</taxon>
        <taxon>Streptophyta</taxon>
        <taxon>Embryophyta</taxon>
        <taxon>Tracheophyta</taxon>
        <taxon>Spermatophyta</taxon>
        <taxon>Magnoliopsida</taxon>
        <taxon>eudicotyledons</taxon>
        <taxon>Gunneridae</taxon>
        <taxon>Pentapetalae</taxon>
        <taxon>rosids</taxon>
        <taxon>Vitales</taxon>
        <taxon>Vitaceae</taxon>
        <taxon>Viteae</taxon>
        <taxon>Vitis</taxon>
    </lineage>
</organism>
<evidence type="ECO:0000313" key="2">
    <source>
        <dbReference type="Proteomes" id="UP000009183"/>
    </source>
</evidence>
<accession>F6HIJ4</accession>
<name>F6HIJ4_VITVI</name>
<dbReference type="Proteomes" id="UP000009183">
    <property type="component" value="Chromosome 12"/>
</dbReference>
<protein>
    <submittedName>
        <fullName evidence="1">Uncharacterized protein</fullName>
    </submittedName>
</protein>
<keyword evidence="2" id="KW-1185">Reference proteome</keyword>
<dbReference type="InParanoid" id="F6HIJ4"/>
<sequence length="50" mass="6236">MPNWPCLGFLWHLCKKTTPKNYGQWQEFWWQSKEFQSGQPWKRPQKNLQL</sequence>
<proteinExistence type="predicted"/>
<dbReference type="PaxDb" id="29760-VIT_12s0059g02240.t01"/>